<accession>A0ABS4GCL7</accession>
<keyword evidence="5" id="KW-1185">Reference proteome</keyword>
<reference evidence="4 5" key="1">
    <citation type="submission" date="2021-03" db="EMBL/GenBank/DDBJ databases">
        <title>Genomic Encyclopedia of Type Strains, Phase IV (KMG-IV): sequencing the most valuable type-strain genomes for metagenomic binning, comparative biology and taxonomic classification.</title>
        <authorList>
            <person name="Goeker M."/>
        </authorList>
    </citation>
    <scope>NUCLEOTIDE SEQUENCE [LARGE SCALE GENOMIC DNA]</scope>
    <source>
        <strain evidence="4 5">DSM 24004</strain>
    </source>
</reference>
<dbReference type="Pfam" id="PF01784">
    <property type="entry name" value="DUF34_NIF3"/>
    <property type="match status" value="1"/>
</dbReference>
<keyword evidence="3" id="KW-0479">Metal-binding</keyword>
<evidence type="ECO:0000256" key="2">
    <source>
        <dbReference type="ARBA" id="ARBA00022112"/>
    </source>
</evidence>
<dbReference type="PANTHER" id="PTHR13799">
    <property type="entry name" value="NGG1 INTERACTING FACTOR 3"/>
    <property type="match status" value="1"/>
</dbReference>
<evidence type="ECO:0000256" key="3">
    <source>
        <dbReference type="ARBA" id="ARBA00022723"/>
    </source>
</evidence>
<dbReference type="InterPro" id="IPR002678">
    <property type="entry name" value="DUF34/NIF3"/>
</dbReference>
<evidence type="ECO:0000313" key="5">
    <source>
        <dbReference type="Proteomes" id="UP001519342"/>
    </source>
</evidence>
<dbReference type="InterPro" id="IPR036069">
    <property type="entry name" value="DUF34/NIF3_sf"/>
</dbReference>
<evidence type="ECO:0000256" key="1">
    <source>
        <dbReference type="ARBA" id="ARBA00006964"/>
    </source>
</evidence>
<dbReference type="RefSeq" id="WP_209511171.1">
    <property type="nucleotide sequence ID" value="NZ_JAGGKS010000003.1"/>
</dbReference>
<dbReference type="PANTHER" id="PTHR13799:SF14">
    <property type="entry name" value="GTP CYCLOHYDROLASE 1 TYPE 2 HOMOLOG"/>
    <property type="match status" value="1"/>
</dbReference>
<dbReference type="SUPFAM" id="SSF102705">
    <property type="entry name" value="NIF3 (NGG1p interacting factor 3)-like"/>
    <property type="match status" value="1"/>
</dbReference>
<gene>
    <name evidence="4" type="ORF">J2Z76_001294</name>
</gene>
<comment type="caution">
    <text evidence="4">The sequence shown here is derived from an EMBL/GenBank/DDBJ whole genome shotgun (WGS) entry which is preliminary data.</text>
</comment>
<dbReference type="NCBIfam" id="TIGR00486">
    <property type="entry name" value="YbgI_SA1388"/>
    <property type="match status" value="1"/>
</dbReference>
<dbReference type="Gene3D" id="3.40.1390.30">
    <property type="entry name" value="NIF3 (NGG1p interacting factor 3)-like"/>
    <property type="match status" value="2"/>
</dbReference>
<comment type="similarity">
    <text evidence="1">Belongs to the GTP cyclohydrolase I type 2/NIF3 family.</text>
</comment>
<sequence length="260" mass="29491">MKFNKIINLLNSELKLKQQENWDNSGLQIGNLNADIKNVMILLDLDKEIIDTAIKNKIDLIITHHPFFFNEIKSIDFGTYDGEVIKYLIENNINLYSMHTSLDMAEYGVNYALAEKLSIKSYDILHNINDDKEYGYGGIADINEINILEYTNSVKFALGCNSVKLFCTDTSKKISRVAFCGGSGSEFIEDAINNKADIYITGDIKYHQAQEAMKYGLSIIDAGHYYTEYHIIYSIEKALVNVADLKIITLNKNTVDEIVI</sequence>
<name>A0ABS4GCL7_9FIRM</name>
<protein>
    <recommendedName>
        <fullName evidence="2">GTP cyclohydrolase 1 type 2 homolog</fullName>
    </recommendedName>
</protein>
<proteinExistence type="inferred from homology"/>
<dbReference type="EMBL" id="JAGGKS010000003">
    <property type="protein sequence ID" value="MBP1925435.1"/>
    <property type="molecule type" value="Genomic_DNA"/>
</dbReference>
<organism evidence="4 5">
    <name type="scientific">Sedimentibacter acidaminivorans</name>
    <dbReference type="NCBI Taxonomy" id="913099"/>
    <lineage>
        <taxon>Bacteria</taxon>
        <taxon>Bacillati</taxon>
        <taxon>Bacillota</taxon>
        <taxon>Tissierellia</taxon>
        <taxon>Sedimentibacter</taxon>
    </lineage>
</organism>
<dbReference type="Proteomes" id="UP001519342">
    <property type="component" value="Unassembled WGS sequence"/>
</dbReference>
<evidence type="ECO:0000313" key="4">
    <source>
        <dbReference type="EMBL" id="MBP1925435.1"/>
    </source>
</evidence>